<accession>A0AAU8BB18</accession>
<proteinExistence type="predicted"/>
<feature type="region of interest" description="Disordered" evidence="1">
    <location>
        <begin position="98"/>
        <end position="117"/>
    </location>
</feature>
<protein>
    <submittedName>
        <fullName evidence="2">Uncharacterized protein</fullName>
    </submittedName>
</protein>
<evidence type="ECO:0000256" key="1">
    <source>
        <dbReference type="SAM" id="MobiDB-lite"/>
    </source>
</evidence>
<sequence>MDLQIKYNGKTFVEDALSKPTSGAYVLYFSEHRLGIPSVGQIDRVDDTGVLFLHDAVINLDQPYIMLEEYYVSTDDVVIEELEEEGEMDTDLCESLAPRAPKPMDQPPRELTSQERQLEQWTTTTRVFADNLKKGVPYAIKHRHTEDILYGLYSGLLDPKTALFRYLNGEHKVSIQKLESGIVEINQIVEDKEEF</sequence>
<gene>
    <name evidence="2" type="ORF">Adastra005</name>
</gene>
<name>A0AAU8BB18_9CAUD</name>
<evidence type="ECO:0000313" key="2">
    <source>
        <dbReference type="EMBL" id="XCD09553.1"/>
    </source>
</evidence>
<dbReference type="EMBL" id="PP819608">
    <property type="protein sequence ID" value="XCD09553.1"/>
    <property type="molecule type" value="Genomic_DNA"/>
</dbReference>
<reference evidence="2" key="1">
    <citation type="submission" date="2024-05" db="EMBL/GenBank/DDBJ databases">
        <authorList>
            <person name="Herbig A.F."/>
            <person name="Pendergrass E.L."/>
        </authorList>
    </citation>
    <scope>NUCLEOTIDE SEQUENCE</scope>
</reference>
<organism evidence="2">
    <name type="scientific">Bacillus phage Adastra</name>
    <dbReference type="NCBI Taxonomy" id="3143958"/>
    <lineage>
        <taxon>Viruses</taxon>
        <taxon>Duplodnaviria</taxon>
        <taxon>Heunggongvirae</taxon>
        <taxon>Uroviricota</taxon>
        <taxon>Caudoviricetes</taxon>
        <taxon>Herelleviridae</taxon>
        <taxon>Spounavirinae</taxon>
        <taxon>Okubovirus</taxon>
    </lineage>
</organism>